<dbReference type="EMBL" id="DOZN01000008">
    <property type="protein sequence ID" value="HCC42131.1"/>
    <property type="molecule type" value="Genomic_DNA"/>
</dbReference>
<keyword evidence="1" id="KW-0812">Transmembrane</keyword>
<dbReference type="AlphaFoldDB" id="A0A3D0ZPC4"/>
<gene>
    <name evidence="3" type="ORF">DEP93_01535</name>
</gene>
<protein>
    <recommendedName>
        <fullName evidence="2">DUF4349 domain-containing protein</fullName>
    </recommendedName>
</protein>
<proteinExistence type="predicted"/>
<comment type="caution">
    <text evidence="3">The sequence shown here is derived from an EMBL/GenBank/DDBJ whole genome shotgun (WGS) entry which is preliminary data.</text>
</comment>
<feature type="domain" description="DUF4349" evidence="2">
    <location>
        <begin position="79"/>
        <end position="288"/>
    </location>
</feature>
<evidence type="ECO:0000313" key="4">
    <source>
        <dbReference type="Proteomes" id="UP000263336"/>
    </source>
</evidence>
<keyword evidence="1" id="KW-1133">Transmembrane helix</keyword>
<dbReference type="Proteomes" id="UP000263336">
    <property type="component" value="Unassembled WGS sequence"/>
</dbReference>
<keyword evidence="1" id="KW-0472">Membrane</keyword>
<evidence type="ECO:0000256" key="1">
    <source>
        <dbReference type="SAM" id="Phobius"/>
    </source>
</evidence>
<reference evidence="3 4" key="1">
    <citation type="journal article" date="2018" name="Nat. Biotechnol.">
        <title>A standardized bacterial taxonomy based on genome phylogeny substantially revises the tree of life.</title>
        <authorList>
            <person name="Parks D.H."/>
            <person name="Chuvochina M."/>
            <person name="Waite D.W."/>
            <person name="Rinke C."/>
            <person name="Skarshewski A."/>
            <person name="Chaumeil P.A."/>
            <person name="Hugenholtz P."/>
        </authorList>
    </citation>
    <scope>NUCLEOTIDE SEQUENCE [LARGE SCALE GENOMIC DNA]</scope>
    <source>
        <strain evidence="3">UBA11701</strain>
    </source>
</reference>
<evidence type="ECO:0000313" key="3">
    <source>
        <dbReference type="EMBL" id="HCC42131.1"/>
    </source>
</evidence>
<feature type="transmembrane region" description="Helical" evidence="1">
    <location>
        <begin position="270"/>
        <end position="291"/>
    </location>
</feature>
<accession>A0A3D0ZPC4</accession>
<name>A0A3D0ZPC4_UNCKA</name>
<evidence type="ECO:0000259" key="2">
    <source>
        <dbReference type="Pfam" id="PF14257"/>
    </source>
</evidence>
<dbReference type="InterPro" id="IPR025645">
    <property type="entry name" value="DUF4349"/>
</dbReference>
<dbReference type="Pfam" id="PF14257">
    <property type="entry name" value="DUF4349"/>
    <property type="match status" value="1"/>
</dbReference>
<organism evidence="3 4">
    <name type="scientific">candidate division WWE3 bacterium</name>
    <dbReference type="NCBI Taxonomy" id="2053526"/>
    <lineage>
        <taxon>Bacteria</taxon>
        <taxon>Katanobacteria</taxon>
    </lineage>
</organism>
<sequence length="303" mass="33989">MVNKIIDWIKKNKLLTFVVLVAVWLLINSIPRTLLKGSSISVSDQSYAVGSYGGAPMMGINDTPYMYREAAPQPGIVNRKVAIDSNFSLLVKDVTGTVEMIKERTLLMAGYMVNTNINRTEFGENAVLQIRVPSEKIEEMSKYLRSVAVKVVSENVDGRDVTDQYIDIERRLSDLEAQRARMLAILDKATTVNEMLTVQQALDQIQDQIDSYKGQLLYMDGTTKTSKLTIYVSTDELGLPYTPAQSWRPEVIFKQAVRSMLGTLQDAGSFVIWFAVYLPIILGAVGVLLIIKRVFRKRPPVTQ</sequence>